<keyword evidence="2" id="KW-1185">Reference proteome</keyword>
<protein>
    <submittedName>
        <fullName evidence="1">Uncharacterized protein</fullName>
    </submittedName>
</protein>
<dbReference type="Proteomes" id="UP000837857">
    <property type="component" value="Chromosome 15"/>
</dbReference>
<sequence>MPALSNDNTSCYAIKRIITRPPRNDDPPRAACARADVQTLPLHTNSGVKLHWPRYTSESFVWARCDKPFSYQIINGVALIGNPWR</sequence>
<organism evidence="1 2">
    <name type="scientific">Iphiclides podalirius</name>
    <name type="common">scarce swallowtail</name>
    <dbReference type="NCBI Taxonomy" id="110791"/>
    <lineage>
        <taxon>Eukaryota</taxon>
        <taxon>Metazoa</taxon>
        <taxon>Ecdysozoa</taxon>
        <taxon>Arthropoda</taxon>
        <taxon>Hexapoda</taxon>
        <taxon>Insecta</taxon>
        <taxon>Pterygota</taxon>
        <taxon>Neoptera</taxon>
        <taxon>Endopterygota</taxon>
        <taxon>Lepidoptera</taxon>
        <taxon>Glossata</taxon>
        <taxon>Ditrysia</taxon>
        <taxon>Papilionoidea</taxon>
        <taxon>Papilionidae</taxon>
        <taxon>Papilioninae</taxon>
        <taxon>Iphiclides</taxon>
    </lineage>
</organism>
<name>A0ABN8HYT7_9NEOP</name>
<dbReference type="EMBL" id="OW152827">
    <property type="protein sequence ID" value="CAH2043896.1"/>
    <property type="molecule type" value="Genomic_DNA"/>
</dbReference>
<reference evidence="1" key="1">
    <citation type="submission" date="2022-03" db="EMBL/GenBank/DDBJ databases">
        <authorList>
            <person name="Martin H S."/>
        </authorList>
    </citation>
    <scope>NUCLEOTIDE SEQUENCE</scope>
</reference>
<proteinExistence type="predicted"/>
<evidence type="ECO:0000313" key="2">
    <source>
        <dbReference type="Proteomes" id="UP000837857"/>
    </source>
</evidence>
<gene>
    <name evidence="1" type="ORF">IPOD504_LOCUS4497</name>
</gene>
<evidence type="ECO:0000313" key="1">
    <source>
        <dbReference type="EMBL" id="CAH2043896.1"/>
    </source>
</evidence>
<feature type="non-terminal residue" evidence="1">
    <location>
        <position position="85"/>
    </location>
</feature>
<accession>A0ABN8HYT7</accession>